<evidence type="ECO:0000256" key="1">
    <source>
        <dbReference type="SAM" id="MobiDB-lite"/>
    </source>
</evidence>
<evidence type="ECO:0000313" key="3">
    <source>
        <dbReference type="EMBL" id="PIO00737.1"/>
    </source>
</evidence>
<name>A0A2G9PBL1_AQUCT</name>
<accession>A0A2G9PBL1</accession>
<dbReference type="OrthoDB" id="9943553at2759"/>
<dbReference type="EMBL" id="KV922452">
    <property type="protein sequence ID" value="PIO00737.1"/>
    <property type="molecule type" value="Genomic_DNA"/>
</dbReference>
<feature type="region of interest" description="Disordered" evidence="1">
    <location>
        <begin position="380"/>
        <end position="400"/>
    </location>
</feature>
<feature type="compositionally biased region" description="Low complexity" evidence="1">
    <location>
        <begin position="26"/>
        <end position="35"/>
    </location>
</feature>
<reference evidence="4" key="1">
    <citation type="journal article" date="2017" name="Nat. Commun.">
        <title>The North American bullfrog draft genome provides insight into hormonal regulation of long noncoding RNA.</title>
        <authorList>
            <person name="Hammond S.A."/>
            <person name="Warren R.L."/>
            <person name="Vandervalk B.P."/>
            <person name="Kucuk E."/>
            <person name="Khan H."/>
            <person name="Gibb E.A."/>
            <person name="Pandoh P."/>
            <person name="Kirk H."/>
            <person name="Zhao Y."/>
            <person name="Jones M."/>
            <person name="Mungall A.J."/>
            <person name="Coope R."/>
            <person name="Pleasance S."/>
            <person name="Moore R.A."/>
            <person name="Holt R.A."/>
            <person name="Round J.M."/>
            <person name="Ohora S."/>
            <person name="Walle B.V."/>
            <person name="Veldhoen N."/>
            <person name="Helbing C.C."/>
            <person name="Birol I."/>
        </authorList>
    </citation>
    <scope>NUCLEOTIDE SEQUENCE [LARGE SCALE GENOMIC DNA]</scope>
</reference>
<feature type="region of interest" description="Disordered" evidence="1">
    <location>
        <begin position="341"/>
        <end position="367"/>
    </location>
</feature>
<dbReference type="InterPro" id="IPR027958">
    <property type="entry name" value="DUF4657"/>
</dbReference>
<dbReference type="Proteomes" id="UP000228934">
    <property type="component" value="Unassembled WGS sequence"/>
</dbReference>
<dbReference type="PANTHER" id="PTHR37336">
    <property type="entry name" value="SIMILAR TO 9930012K11RIK PROTEIN"/>
    <property type="match status" value="1"/>
</dbReference>
<evidence type="ECO:0000259" key="2">
    <source>
        <dbReference type="Pfam" id="PF15552"/>
    </source>
</evidence>
<evidence type="ECO:0000313" key="4">
    <source>
        <dbReference type="Proteomes" id="UP000228934"/>
    </source>
</evidence>
<dbReference type="Pfam" id="PF15552">
    <property type="entry name" value="DUF4657"/>
    <property type="match status" value="1"/>
</dbReference>
<protein>
    <recommendedName>
        <fullName evidence="2">DUF4657 domain-containing protein</fullName>
    </recommendedName>
</protein>
<dbReference type="PANTHER" id="PTHR37336:SF1">
    <property type="entry name" value="SIMILAR TO 9930012K11RIK PROTEIN"/>
    <property type="match status" value="1"/>
</dbReference>
<organism evidence="3 4">
    <name type="scientific">Aquarana catesbeiana</name>
    <name type="common">American bullfrog</name>
    <name type="synonym">Rana catesbeiana</name>
    <dbReference type="NCBI Taxonomy" id="8400"/>
    <lineage>
        <taxon>Eukaryota</taxon>
        <taxon>Metazoa</taxon>
        <taxon>Chordata</taxon>
        <taxon>Craniata</taxon>
        <taxon>Vertebrata</taxon>
        <taxon>Euteleostomi</taxon>
        <taxon>Amphibia</taxon>
        <taxon>Batrachia</taxon>
        <taxon>Anura</taxon>
        <taxon>Neobatrachia</taxon>
        <taxon>Ranoidea</taxon>
        <taxon>Ranidae</taxon>
        <taxon>Aquarana</taxon>
    </lineage>
</organism>
<sequence length="431" mass="48958">STFTERPEGCVLLGSTAVYRRLMDPSSSCSISRDSLYPKLSANQEGNGKYTGIRNRLEKSESEDSGVELPPPSPYGSESSFNPDECGSVESSTSEDHESLVNSAPEESQDLKSPPLGQPDHFQHSQEAASVEHPSSESSKSFIMHSPRDLHRLEYCMNKQPDNNISIVPHKLEQAILRSRKQRSSSREAIQNRAARCIRQYPGSLKEQHRGKSVGYEERSPGRYSLENEDALNLPGDGLRYLENLCHMLEQIAELQQRNQKLQHQKRTLEERLQSKVLFLDSCVCGSSRDSRDLEPDSTDNPLPHGATWQPQHYRKRSSSHAGFMLRLDRQLETKLKETNKMDPQYGSVPNLQETERQRTNQNYKAESSQWFKVKDLLSKLSGKNSPPAPSRRTQSNFRMQTVVDGTPQHPKRLFLPGLVIKPRNHGRQFH</sequence>
<feature type="region of interest" description="Disordered" evidence="1">
    <location>
        <begin position="286"/>
        <end position="322"/>
    </location>
</feature>
<feature type="domain" description="DUF4657" evidence="2">
    <location>
        <begin position="133"/>
        <end position="423"/>
    </location>
</feature>
<gene>
    <name evidence="3" type="ORF">AB205_0201530</name>
</gene>
<proteinExistence type="predicted"/>
<feature type="compositionally biased region" description="Low complexity" evidence="1">
    <location>
        <begin position="127"/>
        <end position="141"/>
    </location>
</feature>
<keyword evidence="4" id="KW-1185">Reference proteome</keyword>
<feature type="region of interest" description="Disordered" evidence="1">
    <location>
        <begin position="26"/>
        <end position="143"/>
    </location>
</feature>
<feature type="non-terminal residue" evidence="3">
    <location>
        <position position="1"/>
    </location>
</feature>
<dbReference type="AlphaFoldDB" id="A0A2G9PBL1"/>